<organism evidence="1 2">
    <name type="scientific">Edwardsiella hoshinae</name>
    <dbReference type="NCBI Taxonomy" id="93378"/>
    <lineage>
        <taxon>Bacteria</taxon>
        <taxon>Pseudomonadati</taxon>
        <taxon>Pseudomonadota</taxon>
        <taxon>Gammaproteobacteria</taxon>
        <taxon>Enterobacterales</taxon>
        <taxon>Hafniaceae</taxon>
        <taxon>Edwardsiella</taxon>
    </lineage>
</organism>
<accession>A0A376DLA3</accession>
<dbReference type="InterPro" id="IPR009734">
    <property type="entry name" value="Myoviridae_GpU"/>
</dbReference>
<name>A0A376DLA3_9GAMM</name>
<dbReference type="Proteomes" id="UP000255248">
    <property type="component" value="Unassembled WGS sequence"/>
</dbReference>
<evidence type="ECO:0000313" key="2">
    <source>
        <dbReference type="Proteomes" id="UP000255248"/>
    </source>
</evidence>
<sequence>MMLTLGMFVFQLQTTPYQSLQRDVDYRYPSNSRVGKRPAIQFLGVNEERITLSGVLLPEITGGRLSMLALDAMAAEGKAWPLIGGDGTIFGMFVASSIHETRTVFFADGAPRRIEFSLTLTRVDESFVTMFGDLKKQAEGMIGNAAAAANKMVANIEGLF</sequence>
<dbReference type="EMBL" id="UFXZ01000001">
    <property type="protein sequence ID" value="STC91362.1"/>
    <property type="molecule type" value="Genomic_DNA"/>
</dbReference>
<proteinExistence type="predicted"/>
<evidence type="ECO:0000313" key="1">
    <source>
        <dbReference type="EMBL" id="STC91362.1"/>
    </source>
</evidence>
<dbReference type="OrthoDB" id="1550902at2"/>
<dbReference type="PIRSF" id="PIRSF029208">
    <property type="entry name" value="Phage_tail_GPU"/>
    <property type="match status" value="1"/>
</dbReference>
<dbReference type="AlphaFoldDB" id="A0A376DLA3"/>
<dbReference type="RefSeq" id="WP_024523599.1">
    <property type="nucleotide sequence ID" value="NZ_CP065626.1"/>
</dbReference>
<reference evidence="1 2" key="1">
    <citation type="submission" date="2018-06" db="EMBL/GenBank/DDBJ databases">
        <authorList>
            <consortium name="Pathogen Informatics"/>
            <person name="Doyle S."/>
        </authorList>
    </citation>
    <scope>NUCLEOTIDE SEQUENCE [LARGE SCALE GENOMIC DNA]</scope>
    <source>
        <strain evidence="1 2">NCTC12121</strain>
    </source>
</reference>
<dbReference type="InterPro" id="IPR016912">
    <property type="entry name" value="Phage_P2_GpU"/>
</dbReference>
<gene>
    <name evidence="1" type="ORF">NCTC12121_02993</name>
</gene>
<dbReference type="Pfam" id="PF06995">
    <property type="entry name" value="Phage_P2_GpU"/>
    <property type="match status" value="1"/>
</dbReference>
<dbReference type="STRING" id="93378.A9798_14250"/>
<protein>
    <submittedName>
        <fullName evidence="1">Phage protein U</fullName>
    </submittedName>
</protein>